<evidence type="ECO:0000313" key="2">
    <source>
        <dbReference type="Proteomes" id="UP001148018"/>
    </source>
</evidence>
<organism evidence="1 2">
    <name type="scientific">Muraenolepis orangiensis</name>
    <name type="common">Patagonian moray cod</name>
    <dbReference type="NCBI Taxonomy" id="630683"/>
    <lineage>
        <taxon>Eukaryota</taxon>
        <taxon>Metazoa</taxon>
        <taxon>Chordata</taxon>
        <taxon>Craniata</taxon>
        <taxon>Vertebrata</taxon>
        <taxon>Euteleostomi</taxon>
        <taxon>Actinopterygii</taxon>
        <taxon>Neopterygii</taxon>
        <taxon>Teleostei</taxon>
        <taxon>Neoteleostei</taxon>
        <taxon>Acanthomorphata</taxon>
        <taxon>Zeiogadaria</taxon>
        <taxon>Gadariae</taxon>
        <taxon>Gadiformes</taxon>
        <taxon>Muraenolepidoidei</taxon>
        <taxon>Muraenolepididae</taxon>
        <taxon>Muraenolepis</taxon>
    </lineage>
</organism>
<dbReference type="Proteomes" id="UP001148018">
    <property type="component" value="Unassembled WGS sequence"/>
</dbReference>
<reference evidence="1" key="1">
    <citation type="submission" date="2022-07" db="EMBL/GenBank/DDBJ databases">
        <title>Chromosome-level genome of Muraenolepis orangiensis.</title>
        <authorList>
            <person name="Kim J."/>
        </authorList>
    </citation>
    <scope>NUCLEOTIDE SEQUENCE</scope>
    <source>
        <strain evidence="1">KU_S4_2022</strain>
        <tissue evidence="1">Muscle</tissue>
    </source>
</reference>
<comment type="caution">
    <text evidence="1">The sequence shown here is derived from an EMBL/GenBank/DDBJ whole genome shotgun (WGS) entry which is preliminary data.</text>
</comment>
<name>A0A9Q0EC40_9TELE</name>
<dbReference type="AlphaFoldDB" id="A0A9Q0EC40"/>
<evidence type="ECO:0000313" key="1">
    <source>
        <dbReference type="EMBL" id="KAJ3604071.1"/>
    </source>
</evidence>
<accession>A0A9Q0EC40</accession>
<gene>
    <name evidence="1" type="ORF">NHX12_028812</name>
</gene>
<dbReference type="EMBL" id="JANIIK010000044">
    <property type="protein sequence ID" value="KAJ3604071.1"/>
    <property type="molecule type" value="Genomic_DNA"/>
</dbReference>
<sequence>MEISGQVSLCMMDYLSSGRSILLPETHDQTRAFLHVSVTPVAVIPSPVRTFIFPQMRKRKSNLPSFWTRPPAVEFLSVHEESESCKALLLGG</sequence>
<keyword evidence="2" id="KW-1185">Reference proteome</keyword>
<protein>
    <submittedName>
        <fullName evidence="1">Uncharacterized protein</fullName>
    </submittedName>
</protein>
<proteinExistence type="predicted"/>